<protein>
    <submittedName>
        <fullName evidence="3">Uncharacterized protein</fullName>
    </submittedName>
</protein>
<evidence type="ECO:0000313" key="4">
    <source>
        <dbReference type="Proteomes" id="UP001604336"/>
    </source>
</evidence>
<evidence type="ECO:0000313" key="3">
    <source>
        <dbReference type="EMBL" id="KAL2486297.1"/>
    </source>
</evidence>
<organism evidence="3 4">
    <name type="scientific">Abeliophyllum distichum</name>
    <dbReference type="NCBI Taxonomy" id="126358"/>
    <lineage>
        <taxon>Eukaryota</taxon>
        <taxon>Viridiplantae</taxon>
        <taxon>Streptophyta</taxon>
        <taxon>Embryophyta</taxon>
        <taxon>Tracheophyta</taxon>
        <taxon>Spermatophyta</taxon>
        <taxon>Magnoliopsida</taxon>
        <taxon>eudicotyledons</taxon>
        <taxon>Gunneridae</taxon>
        <taxon>Pentapetalae</taxon>
        <taxon>asterids</taxon>
        <taxon>lamiids</taxon>
        <taxon>Lamiales</taxon>
        <taxon>Oleaceae</taxon>
        <taxon>Forsythieae</taxon>
        <taxon>Abeliophyllum</taxon>
    </lineage>
</organism>
<dbReference type="EMBL" id="JBFOLK010000009">
    <property type="protein sequence ID" value="KAL2486297.1"/>
    <property type="molecule type" value="Genomic_DNA"/>
</dbReference>
<name>A0ABD1RD04_9LAMI</name>
<dbReference type="Proteomes" id="UP001604336">
    <property type="component" value="Unassembled WGS sequence"/>
</dbReference>
<feature type="region of interest" description="Disordered" evidence="2">
    <location>
        <begin position="1"/>
        <end position="37"/>
    </location>
</feature>
<comment type="caution">
    <text evidence="3">The sequence shown here is derived from an EMBL/GenBank/DDBJ whole genome shotgun (WGS) entry which is preliminary data.</text>
</comment>
<evidence type="ECO:0000256" key="2">
    <source>
        <dbReference type="SAM" id="MobiDB-lite"/>
    </source>
</evidence>
<reference evidence="4" key="1">
    <citation type="submission" date="2024-07" db="EMBL/GenBank/DDBJ databases">
        <title>Two chromosome-level genome assemblies of Korean endemic species Abeliophyllum distichum and Forsythia ovata (Oleaceae).</title>
        <authorList>
            <person name="Jang H."/>
        </authorList>
    </citation>
    <scope>NUCLEOTIDE SEQUENCE [LARGE SCALE GENOMIC DNA]</scope>
</reference>
<feature type="compositionally biased region" description="Basic and acidic residues" evidence="2">
    <location>
        <begin position="28"/>
        <end position="37"/>
    </location>
</feature>
<evidence type="ECO:0000256" key="1">
    <source>
        <dbReference type="SAM" id="Coils"/>
    </source>
</evidence>
<sequence>MNRGMRPRPTMARLMSKKSKVLSPGSSEDSKQKKVIEEFSRPRKRQWRLWIIMLCGVPPLQGTLSVNPSGEVMLDSPPQVTQNPGGLAGGPYDSRKKLRELIGNPGPRMPDDALRNVPFYPSMGAHAVKKYFTLKWKEFASHGDLGDVLEAVLATTIWASAMQLTKKLDYANAVQKITAEALETANQEKKLALKKIVSYRLEAERLRGSLEASEKGRKDAEAEEARLLAKEKEMEEKIGSVKAKYVANFHNTNVYTNLSDYFAKVGYQEVLAMLRSDYPNFNVGYLEARFPPPDVKGDEDS</sequence>
<keyword evidence="4" id="KW-1185">Reference proteome</keyword>
<keyword evidence="1" id="KW-0175">Coiled coil</keyword>
<feature type="coiled-coil region" evidence="1">
    <location>
        <begin position="182"/>
        <end position="237"/>
    </location>
</feature>
<dbReference type="AlphaFoldDB" id="A0ABD1RD04"/>
<proteinExistence type="predicted"/>
<accession>A0ABD1RD04</accession>
<gene>
    <name evidence="3" type="ORF">Adt_31053</name>
</gene>